<keyword evidence="5" id="KW-0949">S-adenosyl-L-methionine</keyword>
<comment type="caution">
    <text evidence="6">The sequence shown here is derived from an EMBL/GenBank/DDBJ whole genome shotgun (WGS) entry which is preliminary data.</text>
</comment>
<gene>
    <name evidence="6" type="ORF">LTR78_008766</name>
</gene>
<dbReference type="InterPro" id="IPR012901">
    <property type="entry name" value="CARME"/>
</dbReference>
<evidence type="ECO:0000256" key="5">
    <source>
        <dbReference type="ARBA" id="ARBA00022691"/>
    </source>
</evidence>
<evidence type="ECO:0000313" key="7">
    <source>
        <dbReference type="Proteomes" id="UP001274830"/>
    </source>
</evidence>
<dbReference type="AlphaFoldDB" id="A0AAE0WIV5"/>
<dbReference type="GO" id="GO:0030735">
    <property type="term" value="F:carnosine N-methyltransferase activity"/>
    <property type="evidence" value="ECO:0007669"/>
    <property type="project" value="UniProtKB-EC"/>
</dbReference>
<dbReference type="Proteomes" id="UP001274830">
    <property type="component" value="Unassembled WGS sequence"/>
</dbReference>
<dbReference type="EC" id="2.1.1.22" evidence="2"/>
<protein>
    <recommendedName>
        <fullName evidence="2">carnosine N-methyltransferase</fullName>
        <ecNumber evidence="2">2.1.1.22</ecNumber>
    </recommendedName>
</protein>
<organism evidence="6 7">
    <name type="scientific">Recurvomyces mirabilis</name>
    <dbReference type="NCBI Taxonomy" id="574656"/>
    <lineage>
        <taxon>Eukaryota</taxon>
        <taxon>Fungi</taxon>
        <taxon>Dikarya</taxon>
        <taxon>Ascomycota</taxon>
        <taxon>Pezizomycotina</taxon>
        <taxon>Dothideomycetes</taxon>
        <taxon>Dothideomycetidae</taxon>
        <taxon>Mycosphaerellales</taxon>
        <taxon>Teratosphaeriaceae</taxon>
        <taxon>Recurvomyces</taxon>
    </lineage>
</organism>
<dbReference type="SMART" id="SM01296">
    <property type="entry name" value="N2227"/>
    <property type="match status" value="1"/>
</dbReference>
<dbReference type="SUPFAM" id="SSF53335">
    <property type="entry name" value="S-adenosyl-L-methionine-dependent methyltransferases"/>
    <property type="match status" value="1"/>
</dbReference>
<dbReference type="Pfam" id="PF07942">
    <property type="entry name" value="CARME"/>
    <property type="match status" value="1"/>
</dbReference>
<reference evidence="6" key="1">
    <citation type="submission" date="2023-07" db="EMBL/GenBank/DDBJ databases">
        <title>Black Yeasts Isolated from many extreme environments.</title>
        <authorList>
            <person name="Coleine C."/>
            <person name="Stajich J.E."/>
            <person name="Selbmann L."/>
        </authorList>
    </citation>
    <scope>NUCLEOTIDE SEQUENCE</scope>
    <source>
        <strain evidence="6">CCFEE 5485</strain>
    </source>
</reference>
<dbReference type="PANTHER" id="PTHR12303">
    <property type="entry name" value="CARNOSINE N-METHYLTRANSFERASE"/>
    <property type="match status" value="1"/>
</dbReference>
<evidence type="ECO:0000256" key="1">
    <source>
        <dbReference type="ARBA" id="ARBA00010086"/>
    </source>
</evidence>
<accession>A0AAE0WIV5</accession>
<keyword evidence="7" id="KW-1185">Reference proteome</keyword>
<sequence>MAARREEDIYHDNAVQPIPADPNERRVLFAALDSFRQYRRAAHYNITHLRRQAFYSLSADHIDLLCEPPFSIPKTFDAVDEAIDSNAEIAEAILASGLTAYGLSPDDESWKGAATPNDMDKARSTIRQLYRDWSDEGSAERYASHSPFMAALEKYLSLSELSSGEQHRILVPGAGLGRLVFEISLAGYVVEGNEISHHQLLTAHFMLNCTHNTDQHRLFPWALNFNNHLTRARQLQSVAVPDIHPAEMATQTNEFTSASHGERMSMTAGNFCALYKQPRYAASFNAVLTCFFIDTAPNVLNYFETIRHCLVPGGIWINLGPLLWHFEAAQTPAERALQADNDSGACMTGFSRRVGIAEPGSIELTNEEVLALVSRIGFDILESDQMPAGATGYIQDPSSMLQNVYRPVSWTARKR</sequence>
<comment type="similarity">
    <text evidence="1">Belongs to the carnosine N-methyltransferase family.</text>
</comment>
<proteinExistence type="inferred from homology"/>
<keyword evidence="3" id="KW-0489">Methyltransferase</keyword>
<name>A0AAE0WIV5_9PEZI</name>
<dbReference type="Gene3D" id="3.40.50.150">
    <property type="entry name" value="Vaccinia Virus protein VP39"/>
    <property type="match status" value="1"/>
</dbReference>
<evidence type="ECO:0000256" key="2">
    <source>
        <dbReference type="ARBA" id="ARBA00012003"/>
    </source>
</evidence>
<dbReference type="GO" id="GO:0032259">
    <property type="term" value="P:methylation"/>
    <property type="evidence" value="ECO:0007669"/>
    <property type="project" value="UniProtKB-KW"/>
</dbReference>
<dbReference type="InterPro" id="IPR029063">
    <property type="entry name" value="SAM-dependent_MTases_sf"/>
</dbReference>
<dbReference type="PANTHER" id="PTHR12303:SF6">
    <property type="entry name" value="CARNOSINE N-METHYLTRANSFERASE"/>
    <property type="match status" value="1"/>
</dbReference>
<evidence type="ECO:0000256" key="4">
    <source>
        <dbReference type="ARBA" id="ARBA00022679"/>
    </source>
</evidence>
<evidence type="ECO:0000313" key="6">
    <source>
        <dbReference type="EMBL" id="KAK3671306.1"/>
    </source>
</evidence>
<keyword evidence="4" id="KW-0808">Transferase</keyword>
<dbReference type="EMBL" id="JAUTXT010000044">
    <property type="protein sequence ID" value="KAK3671306.1"/>
    <property type="molecule type" value="Genomic_DNA"/>
</dbReference>
<evidence type="ECO:0000256" key="3">
    <source>
        <dbReference type="ARBA" id="ARBA00022603"/>
    </source>
</evidence>